<dbReference type="EMBL" id="PNYB01000022">
    <property type="protein sequence ID" value="PMS19247.1"/>
    <property type="molecule type" value="Genomic_DNA"/>
</dbReference>
<name>A0A2N7VQ41_9BURK</name>
<protein>
    <recommendedName>
        <fullName evidence="3">Pectate lyase superfamily protein domain-containing protein</fullName>
    </recommendedName>
</protein>
<evidence type="ECO:0000313" key="2">
    <source>
        <dbReference type="Proteomes" id="UP000235347"/>
    </source>
</evidence>
<reference evidence="1 2" key="1">
    <citation type="submission" date="2018-01" db="EMBL/GenBank/DDBJ databases">
        <title>Whole genome analyses suggest that Burkholderia sensu lato contains two further novel genera in the rhizoxinica-symbiotica group Mycetohabitans gen. nov., and Trinickia gen. nov.: implications for the evolution of diazotrophy and nodulation in the Burkholderiaceae.</title>
        <authorList>
            <person name="Estrada-de los Santos P."/>
            <person name="Palmer M."/>
            <person name="Chavez-Ramirez B."/>
            <person name="Beukes C."/>
            <person name="Steenkamp E.T."/>
            <person name="Hirsch A.M."/>
            <person name="Manyaka P."/>
            <person name="Maluk M."/>
            <person name="Lafos M."/>
            <person name="Crook M."/>
            <person name="Gross E."/>
            <person name="Simon M.F."/>
            <person name="Bueno dos Reis Junior F."/>
            <person name="Poole P.S."/>
            <person name="Venter S.N."/>
            <person name="James E.K."/>
        </authorList>
    </citation>
    <scope>NUCLEOTIDE SEQUENCE [LARGE SCALE GENOMIC DNA]</scope>
    <source>
        <strain evidence="1 2">GP25-8</strain>
    </source>
</reference>
<gene>
    <name evidence="1" type="ORF">C0Z19_21695</name>
</gene>
<organism evidence="1 2">
    <name type="scientific">Trinickia soli</name>
    <dbReference type="NCBI Taxonomy" id="380675"/>
    <lineage>
        <taxon>Bacteria</taxon>
        <taxon>Pseudomonadati</taxon>
        <taxon>Pseudomonadota</taxon>
        <taxon>Betaproteobacteria</taxon>
        <taxon>Burkholderiales</taxon>
        <taxon>Burkholderiaceae</taxon>
        <taxon>Trinickia</taxon>
    </lineage>
</organism>
<dbReference type="AlphaFoldDB" id="A0A2N7VQ41"/>
<proteinExistence type="predicted"/>
<comment type="caution">
    <text evidence="1">The sequence shown here is derived from an EMBL/GenBank/DDBJ whole genome shotgun (WGS) entry which is preliminary data.</text>
</comment>
<keyword evidence="2" id="KW-1185">Reference proteome</keyword>
<dbReference type="RefSeq" id="WP_102611895.1">
    <property type="nucleotide sequence ID" value="NZ_CADIKD010000002.1"/>
</dbReference>
<evidence type="ECO:0000313" key="1">
    <source>
        <dbReference type="EMBL" id="PMS19247.1"/>
    </source>
</evidence>
<accession>A0A2N7VQ41</accession>
<sequence>MTVTTTNSRISYIGDGTSVAFPFPYYFLAPTDIDVFLDSTEQQGGFTVTGAGSTQGGTVTFTVAPAVGVSILLVRSPDLLQSTDFPSNDPFPADSVERGLDKLTMIAQKLTEDESRSVRFPLVEVIDGQLPLAGQRANKAYAFDVNGNPTFLPLPSSLGAGDLNWENGIDGTRGFKTGADFTPNVTAQLTLSRSPGNDANVWVYWDGTPQTDFSISGSKLNFPTAIPNGVSVVNVRIGTTLSLNVPATQSVGDDQINWNGILARTVGSYTELRALSKTRYDRALYVGSAPGSIYQLDGADTTSVDDGFLVIVASDGGRWKRLDKTVMTPEMFNAQGGTADDTLAFQAMAAVLRVLGGGVVIISQPHNVFTTPVAAGATLMDLTGCRGVTVIYERGGLINAVYPNGTTNIATAWIYVFNDVQGFKAINARLTANSNIPTVSGVVHFAVSTTGLANPQSYNLEFENVNQAGGLGGLIVYPSGTSNAHAARIRMTGSFNGTFYPANLQANGDDFVGDYIVRNCGRGYFMYNASNHDVSVDSNNGTAFDDIDISCYTDQTFRETSNIHVRYKNYGSASIGNAVAINFVQSDATSRPAIMHGIHIEYDMFLGTYPGAYLAINKYNSGSPGAPGAPDDTARGYDLYDVTISGNANGNAVQNCVQAFTSSNWTGERVRDIKFKNLNMVAAAGSFFALDGRGFMTSTGALLFENVNIAPADSLVNIPQNVLMYRNATFSTGRRDGDVTGNWIITYPSPGIAHVATKTPVPIAPGGTQVQLPFSDKRGTNPAVFYAPIGGAVTVALNYNTAQTFTLSHNGAGALNFNISADIYV</sequence>
<dbReference type="Proteomes" id="UP000235347">
    <property type="component" value="Unassembled WGS sequence"/>
</dbReference>
<evidence type="ECO:0008006" key="3">
    <source>
        <dbReference type="Google" id="ProtNLM"/>
    </source>
</evidence>